<dbReference type="Gene3D" id="2.10.10.90">
    <property type="match status" value="1"/>
</dbReference>
<dbReference type="RefSeq" id="WP_142542928.1">
    <property type="nucleotide sequence ID" value="NZ_SADY01000001.1"/>
</dbReference>
<dbReference type="Proteomes" id="UP000316208">
    <property type="component" value="Unassembled WGS sequence"/>
</dbReference>
<name>A0ABY3AWI8_PAEPP</name>
<accession>A0ABY3AWI8</accession>
<sequence length="211" mass="23141">MSTLTNKLKLIKPEHTDETYQTILDLASNFQKIDDESEIYATSYPTSGHHPVAERVWNLKPDTGDYAGWICTRAGIAAPKWTGITSFSIGNRIVPSVDNGHVYECTQAGYSAVLEPTFPVASGSEVQDTKGAAVWKPSTIYKHHDVVFPTIDNGRFYVCVVAGESGIFEPTWAASNGITTNDGNAVWSSYRIAKWKEAGVASMFRPFGKID</sequence>
<organism evidence="1 2">
    <name type="scientific">Paenibacillus popilliae</name>
    <name type="common">Bacillus popilliae</name>
    <dbReference type="NCBI Taxonomy" id="78057"/>
    <lineage>
        <taxon>Bacteria</taxon>
        <taxon>Bacillati</taxon>
        <taxon>Bacillota</taxon>
        <taxon>Bacilli</taxon>
        <taxon>Bacillales</taxon>
        <taxon>Paenibacillaceae</taxon>
        <taxon>Paenibacillus</taxon>
    </lineage>
</organism>
<reference evidence="1 2" key="1">
    <citation type="submission" date="2018-03" db="EMBL/GenBank/DDBJ databases">
        <title>Aerobic endospore-forming bacteria genome sequencing and assembly.</title>
        <authorList>
            <person name="Cavalcante D.A."/>
            <person name="Driks A."/>
            <person name="Putonti C."/>
            <person name="De-Souza M.T."/>
        </authorList>
    </citation>
    <scope>NUCLEOTIDE SEQUENCE [LARGE SCALE GENOMIC DNA]</scope>
    <source>
        <strain evidence="1 2">SDF0028</strain>
    </source>
</reference>
<keyword evidence="2" id="KW-1185">Reference proteome</keyword>
<evidence type="ECO:0000313" key="2">
    <source>
        <dbReference type="Proteomes" id="UP000316208"/>
    </source>
</evidence>
<proteinExistence type="predicted"/>
<comment type="caution">
    <text evidence="1">The sequence shown here is derived from an EMBL/GenBank/DDBJ whole genome shotgun (WGS) entry which is preliminary data.</text>
</comment>
<evidence type="ECO:0000313" key="1">
    <source>
        <dbReference type="EMBL" id="TQR46756.1"/>
    </source>
</evidence>
<protein>
    <submittedName>
        <fullName evidence="1">Uncharacterized protein</fullName>
    </submittedName>
</protein>
<dbReference type="EMBL" id="SADY01000001">
    <property type="protein sequence ID" value="TQR46756.1"/>
    <property type="molecule type" value="Genomic_DNA"/>
</dbReference>
<gene>
    <name evidence="1" type="ORF">C7Y44_03625</name>
</gene>